<reference evidence="1" key="1">
    <citation type="journal article" date="2022" name="Int. J. Syst. Evol. Microbiol.">
        <title>Granulimonas faecalis gen. nov., sp. nov., and Leptogranulimonas caecicola gen. nov., sp. nov., novel lactate-producing Atopobiaceae bacteria isolated from mouse intestines, and an emended description of the family Atopobiaceae.</title>
        <authorList>
            <person name="Morinaga K."/>
            <person name="Kusada H."/>
            <person name="Sakamoto S."/>
            <person name="Murakami T."/>
            <person name="Toyoda A."/>
            <person name="Mori H."/>
            <person name="Meng X.Y."/>
            <person name="Takashino M."/>
            <person name="Murotomi K."/>
            <person name="Tamaki H."/>
        </authorList>
    </citation>
    <scope>NUCLEOTIDE SEQUENCE</scope>
    <source>
        <strain evidence="1">OPF53</strain>
    </source>
</reference>
<proteinExistence type="predicted"/>
<evidence type="ECO:0000313" key="2">
    <source>
        <dbReference type="Proteomes" id="UP001055025"/>
    </source>
</evidence>
<comment type="caution">
    <text evidence="1">The sequence shown here is derived from an EMBL/GenBank/DDBJ whole genome shotgun (WGS) entry which is preliminary data.</text>
</comment>
<dbReference type="EMBL" id="BQKC01000001">
    <property type="protein sequence ID" value="GJM55940.1"/>
    <property type="molecule type" value="Genomic_DNA"/>
</dbReference>
<sequence length="81" mass="8765">MKRVCGLDVAVDLVKPLGAIDDVLEKDAGLGGVHKVTEGHGTVRIDLAEKRAMGLAEPWGLSTWHLFFSRKSRNGRSARPA</sequence>
<evidence type="ECO:0000313" key="1">
    <source>
        <dbReference type="EMBL" id="GJM55940.1"/>
    </source>
</evidence>
<dbReference type="Proteomes" id="UP001055025">
    <property type="component" value="Unassembled WGS sequence"/>
</dbReference>
<name>A0AAV5B2X9_9ACTN</name>
<gene>
    <name evidence="1" type="ORF">ATOP_15950</name>
</gene>
<keyword evidence="2" id="KW-1185">Reference proteome</keyword>
<protein>
    <submittedName>
        <fullName evidence="1">Uncharacterized protein</fullName>
    </submittedName>
</protein>
<accession>A0AAV5B2X9</accession>
<organism evidence="1 2">
    <name type="scientific">Granulimonas faecalis</name>
    <dbReference type="NCBI Taxonomy" id="2894155"/>
    <lineage>
        <taxon>Bacteria</taxon>
        <taxon>Bacillati</taxon>
        <taxon>Actinomycetota</taxon>
        <taxon>Coriobacteriia</taxon>
        <taxon>Coriobacteriales</taxon>
        <taxon>Kribbibacteriaceae</taxon>
        <taxon>Granulimonas</taxon>
    </lineage>
</organism>
<dbReference type="AlphaFoldDB" id="A0AAV5B2X9"/>